<organism evidence="2 3">
    <name type="scientific">Yoonia rhodophyticola</name>
    <dbReference type="NCBI Taxonomy" id="3137370"/>
    <lineage>
        <taxon>Bacteria</taxon>
        <taxon>Pseudomonadati</taxon>
        <taxon>Pseudomonadota</taxon>
        <taxon>Alphaproteobacteria</taxon>
        <taxon>Rhodobacterales</taxon>
        <taxon>Paracoccaceae</taxon>
        <taxon>Yoonia</taxon>
    </lineage>
</organism>
<keyword evidence="3" id="KW-1185">Reference proteome</keyword>
<dbReference type="Proteomes" id="UP001470809">
    <property type="component" value="Chromosome"/>
</dbReference>
<accession>A0AAN0MF56</accession>
<dbReference type="InterPro" id="IPR011006">
    <property type="entry name" value="CheY-like_superfamily"/>
</dbReference>
<name>A0AAN0MF56_9RHOB</name>
<dbReference type="RefSeq" id="WP_342076230.1">
    <property type="nucleotide sequence ID" value="NZ_CP151767.2"/>
</dbReference>
<evidence type="ECO:0000313" key="3">
    <source>
        <dbReference type="Proteomes" id="UP001470809"/>
    </source>
</evidence>
<dbReference type="SUPFAM" id="SSF52172">
    <property type="entry name" value="CheY-like"/>
    <property type="match status" value="1"/>
</dbReference>
<dbReference type="EMBL" id="CP151767">
    <property type="protein sequence ID" value="WZU66911.1"/>
    <property type="molecule type" value="Genomic_DNA"/>
</dbReference>
<gene>
    <name evidence="2" type="ORF">AABB31_18270</name>
</gene>
<proteinExistence type="predicted"/>
<evidence type="ECO:0000313" key="2">
    <source>
        <dbReference type="EMBL" id="WZU66911.1"/>
    </source>
</evidence>
<evidence type="ECO:0000256" key="1">
    <source>
        <dbReference type="SAM" id="MobiDB-lite"/>
    </source>
</evidence>
<feature type="compositionally biased region" description="Basic and acidic residues" evidence="1">
    <location>
        <begin position="287"/>
        <end position="297"/>
    </location>
</feature>
<dbReference type="KEGG" id="yrh:AABB31_18270"/>
<feature type="region of interest" description="Disordered" evidence="1">
    <location>
        <begin position="278"/>
        <end position="297"/>
    </location>
</feature>
<sequence>MKALILRDDAEDTAAAAKGLMDKGFQVVCVESRRLAHEMIRVETVDLMVADERIDGRLTHALLLSAERRNPYISTIMLTDRPGREADELYDLIPSLYAQLSTDVTPKLLCCLAMSSIENYDEIAARIARQELEDAGDAATAQIFWDNTADHPAPAIYGPVMPADSMPDDAPADDEAPLVAAIEPVVTPGADTGDGFLDDLVDTLIFRPAVARVASDIAAETPPVATFIGPSFPDDASGPAPRFVAPEMDDAYAAAVDALLGKIPAPAETTAIGPVPSHAATRMAGRKTAEPLRRSVP</sequence>
<reference evidence="2" key="1">
    <citation type="submission" date="2024-08" db="EMBL/GenBank/DDBJ databases">
        <title>Phylogenomic analyses of a clade within the roseobacter group suggest taxonomic reassignments of species of the genera Aestuariivita, Citreicella, Loktanella, Nautella, Pelagibaca, Ruegeria, Thalassobius, Thiobacimonas and Tropicibacter, and the proposal o.</title>
        <authorList>
            <person name="Jeon C.O."/>
        </authorList>
    </citation>
    <scope>NUCLEOTIDE SEQUENCE</scope>
    <source>
        <strain evidence="2">SS1-5</strain>
    </source>
</reference>
<protein>
    <submittedName>
        <fullName evidence="2">Uncharacterized protein</fullName>
    </submittedName>
</protein>
<dbReference type="AlphaFoldDB" id="A0AAN0MF56"/>